<dbReference type="AlphaFoldDB" id="A0A016S8Q0"/>
<dbReference type="Pfam" id="PF10277">
    <property type="entry name" value="Frag1"/>
    <property type="match status" value="1"/>
</dbReference>
<evidence type="ECO:0000259" key="7">
    <source>
        <dbReference type="Pfam" id="PF10277"/>
    </source>
</evidence>
<protein>
    <recommendedName>
        <fullName evidence="7">CWH43-like N-terminal domain-containing protein</fullName>
    </recommendedName>
</protein>
<evidence type="ECO:0000256" key="5">
    <source>
        <dbReference type="ARBA" id="ARBA00023136"/>
    </source>
</evidence>
<feature type="transmembrane region" description="Helical" evidence="6">
    <location>
        <begin position="102"/>
        <end position="123"/>
    </location>
</feature>
<evidence type="ECO:0000313" key="8">
    <source>
        <dbReference type="EMBL" id="EYB86629.1"/>
    </source>
</evidence>
<feature type="domain" description="CWH43-like N-terminal" evidence="7">
    <location>
        <begin position="3"/>
        <end position="120"/>
    </location>
</feature>
<organism evidence="8 9">
    <name type="scientific">Ancylostoma ceylanicum</name>
    <dbReference type="NCBI Taxonomy" id="53326"/>
    <lineage>
        <taxon>Eukaryota</taxon>
        <taxon>Metazoa</taxon>
        <taxon>Ecdysozoa</taxon>
        <taxon>Nematoda</taxon>
        <taxon>Chromadorea</taxon>
        <taxon>Rhabditida</taxon>
        <taxon>Rhabditina</taxon>
        <taxon>Rhabditomorpha</taxon>
        <taxon>Strongyloidea</taxon>
        <taxon>Ancylostomatidae</taxon>
        <taxon>Ancylostomatinae</taxon>
        <taxon>Ancylostoma</taxon>
    </lineage>
</organism>
<dbReference type="OrthoDB" id="191706at2759"/>
<evidence type="ECO:0000313" key="9">
    <source>
        <dbReference type="Proteomes" id="UP000024635"/>
    </source>
</evidence>
<dbReference type="PANTHER" id="PTHR21324">
    <property type="entry name" value="FASTING-INDUCIBLE INTEGRAL MEMBRANE PROTEIN TM6P1-RELATED"/>
    <property type="match status" value="1"/>
</dbReference>
<keyword evidence="5 6" id="KW-0472">Membrane</keyword>
<dbReference type="GO" id="GO:0012505">
    <property type="term" value="C:endomembrane system"/>
    <property type="evidence" value="ECO:0007669"/>
    <property type="project" value="UniProtKB-SubCell"/>
</dbReference>
<dbReference type="PANTHER" id="PTHR21324:SF2">
    <property type="entry name" value="EG:22E5.9 PROTEIN"/>
    <property type="match status" value="1"/>
</dbReference>
<keyword evidence="3 6" id="KW-0812">Transmembrane</keyword>
<sequence>MKIAHAIGALVTFLATLIYGWGQVILGYALVPRMAPMPVNHLRLILMILATCFLVLHELANAFHIFVPKSAGDPPHGWQHDKWMPKDSPFYRNYIIATSSEWAMTLVTQLFFLSFVAELRFAYAHAPRVIFKRSVDDTAGMSDWLGKLISNVMNNYQKTKIRHCGDDSIMSAEVALRAFRGRGKASAIDACRTHIIE</sequence>
<reference evidence="9" key="1">
    <citation type="journal article" date="2015" name="Nat. Genet.">
        <title>The genome and transcriptome of the zoonotic hookworm Ancylostoma ceylanicum identify infection-specific gene families.</title>
        <authorList>
            <person name="Schwarz E.M."/>
            <person name="Hu Y."/>
            <person name="Antoshechkin I."/>
            <person name="Miller M.M."/>
            <person name="Sternberg P.W."/>
            <person name="Aroian R.V."/>
        </authorList>
    </citation>
    <scope>NUCLEOTIDE SEQUENCE</scope>
    <source>
        <strain evidence="9">HY135</strain>
    </source>
</reference>
<dbReference type="Proteomes" id="UP000024635">
    <property type="component" value="Unassembled WGS sequence"/>
</dbReference>
<keyword evidence="9" id="KW-1185">Reference proteome</keyword>
<name>A0A016S8Q0_9BILA</name>
<dbReference type="InterPro" id="IPR019402">
    <property type="entry name" value="CWH43_N"/>
</dbReference>
<evidence type="ECO:0000256" key="4">
    <source>
        <dbReference type="ARBA" id="ARBA00022989"/>
    </source>
</evidence>
<evidence type="ECO:0000256" key="2">
    <source>
        <dbReference type="ARBA" id="ARBA00006565"/>
    </source>
</evidence>
<evidence type="ECO:0000256" key="1">
    <source>
        <dbReference type="ARBA" id="ARBA00004127"/>
    </source>
</evidence>
<dbReference type="EMBL" id="JARK01001611">
    <property type="protein sequence ID" value="EYB86629.1"/>
    <property type="molecule type" value="Genomic_DNA"/>
</dbReference>
<comment type="subcellular location">
    <subcellularLocation>
        <location evidence="1">Endomembrane system</location>
        <topology evidence="1">Multi-pass membrane protein</topology>
    </subcellularLocation>
</comment>
<gene>
    <name evidence="8" type="primary">Acey_s0275.g1037</name>
    <name evidence="8" type="ORF">Y032_0275g1037</name>
</gene>
<feature type="transmembrane region" description="Helical" evidence="6">
    <location>
        <begin position="6"/>
        <end position="31"/>
    </location>
</feature>
<proteinExistence type="inferred from homology"/>
<evidence type="ECO:0000256" key="6">
    <source>
        <dbReference type="SAM" id="Phobius"/>
    </source>
</evidence>
<comment type="caution">
    <text evidence="8">The sequence shown here is derived from an EMBL/GenBank/DDBJ whole genome shotgun (WGS) entry which is preliminary data.</text>
</comment>
<accession>A0A016S8Q0</accession>
<comment type="similarity">
    <text evidence="2">Belongs to the DRAM/TMEM150 family.</text>
</comment>
<feature type="transmembrane region" description="Helical" evidence="6">
    <location>
        <begin position="43"/>
        <end position="67"/>
    </location>
</feature>
<dbReference type="InterPro" id="IPR050911">
    <property type="entry name" value="DRAM/TMEM150_Autophagy_Mod"/>
</dbReference>
<keyword evidence="4 6" id="KW-1133">Transmembrane helix</keyword>
<evidence type="ECO:0000256" key="3">
    <source>
        <dbReference type="ARBA" id="ARBA00022692"/>
    </source>
</evidence>